<keyword evidence="5 6" id="KW-0472">Membrane</keyword>
<dbReference type="EMBL" id="CP047593">
    <property type="protein sequence ID" value="QHI68871.1"/>
    <property type="molecule type" value="Genomic_DNA"/>
</dbReference>
<feature type="transmembrane region" description="Helical" evidence="6">
    <location>
        <begin position="422"/>
        <end position="444"/>
    </location>
</feature>
<name>A0A6P1M4U6_9BACT</name>
<sequence length="648" mass="70669">MRICPQVRRPLVGLALSMVLGLYLQQQFNLSALLLLGLSACALSLLSGGHTFRRSCGVYVAVLLLSAAYSAVESIQVPAKTVLPAAEVCSSSQEIIGTIDEDPKFFEDDAVIIFNFRVDAVRFEKEWHPADFLVRVRVNSMIRSAEYGERWHLKGRFRSFEKAYGGVGGAFYTDRGSAACLRKAPVSLRRACYSLRRRASSALGCGLEQFPRQAQLLQALLLGYRHELPNDLYQVFSRTGTLHIFAISGLHVGVMAAILIAFLKIIGVAKPKWGLFLIPLLLLYVVSTGMKASAFRALTMASVYFAAPLFHRRSDTVSAISLAAILLLAVNPFQLNDPGFLLSFTVVCGIVMVHLYTIRQINGVVRPGRVVWAGLGGPKSMAVFLKAAGLLMITSFAAWIFSAPLTAGFFNSISPVALGGNLLIIPLTFMIVLTGCCCLLVAPVSLSATIIFNHANRIFISLLMGTIHWLGRLPGAYRFVRSPSFWVPALWYIGLVVFFAGPVRCRKYGLLSVLCAGLLWIVDAHCFLADRGIHVEREAGFAVMVSENSRAQILSAKGDSYSLSRAVRFLKRSGVNQLPVLALVDSEIDACSVDEICQNFSVDRVWVPVSFRQIPAVQNLINQGVNVGFSDRPGLPAGSGSVSLELSR</sequence>
<evidence type="ECO:0000256" key="4">
    <source>
        <dbReference type="ARBA" id="ARBA00022989"/>
    </source>
</evidence>
<dbReference type="RefSeq" id="WP_160627610.1">
    <property type="nucleotide sequence ID" value="NZ_CP047593.1"/>
</dbReference>
<evidence type="ECO:0000256" key="1">
    <source>
        <dbReference type="ARBA" id="ARBA00004651"/>
    </source>
</evidence>
<dbReference type="InterPro" id="IPR052159">
    <property type="entry name" value="Competence_DNA_uptake"/>
</dbReference>
<dbReference type="AlphaFoldDB" id="A0A6P1M4U6"/>
<feature type="transmembrane region" description="Helical" evidence="6">
    <location>
        <begin position="316"/>
        <end position="333"/>
    </location>
</feature>
<keyword evidence="2" id="KW-1003">Cell membrane</keyword>
<feature type="transmembrane region" description="Helical" evidence="6">
    <location>
        <begin position="450"/>
        <end position="471"/>
    </location>
</feature>
<organism evidence="9 10">
    <name type="scientific">Tichowtungia aerotolerans</name>
    <dbReference type="NCBI Taxonomy" id="2697043"/>
    <lineage>
        <taxon>Bacteria</taxon>
        <taxon>Pseudomonadati</taxon>
        <taxon>Kiritimatiellota</taxon>
        <taxon>Tichowtungiia</taxon>
        <taxon>Tichowtungiales</taxon>
        <taxon>Tichowtungiaceae</taxon>
        <taxon>Tichowtungia</taxon>
    </lineage>
</organism>
<protein>
    <submittedName>
        <fullName evidence="9">DUF4131 domain-containing protein</fullName>
    </submittedName>
</protein>
<dbReference type="Pfam" id="PF13567">
    <property type="entry name" value="DUF4131"/>
    <property type="match status" value="1"/>
</dbReference>
<accession>A0A6P1M4U6</accession>
<feature type="transmembrane region" description="Helical" evidence="6">
    <location>
        <begin position="381"/>
        <end position="401"/>
    </location>
</feature>
<dbReference type="PANTHER" id="PTHR30619">
    <property type="entry name" value="DNA INTERNALIZATION/COMPETENCE PROTEIN COMEC/REC2"/>
    <property type="match status" value="1"/>
</dbReference>
<evidence type="ECO:0000313" key="9">
    <source>
        <dbReference type="EMBL" id="QHI68871.1"/>
    </source>
</evidence>
<feature type="transmembrane region" description="Helical" evidence="6">
    <location>
        <begin position="30"/>
        <end position="49"/>
    </location>
</feature>
<feature type="domain" description="DUF4131" evidence="8">
    <location>
        <begin position="31"/>
        <end position="162"/>
    </location>
</feature>
<gene>
    <name evidence="9" type="ORF">GT409_05200</name>
</gene>
<keyword evidence="3 6" id="KW-0812">Transmembrane</keyword>
<reference evidence="9 10" key="1">
    <citation type="submission" date="2020-01" db="EMBL/GenBank/DDBJ databases">
        <title>Ponticoccus aerotolerans gen. nov., sp. nov., an anaerobic bacterium and proposal of Ponticoccusceae fam. nov., Ponticoccusles ord. nov. and Ponticoccuse classis nov. in the phylum Kiritimatiellaeota.</title>
        <authorList>
            <person name="Zhou L.Y."/>
            <person name="Du Z.J."/>
        </authorList>
    </citation>
    <scope>NUCLEOTIDE SEQUENCE [LARGE SCALE GENOMIC DNA]</scope>
    <source>
        <strain evidence="9 10">S-5007</strain>
    </source>
</reference>
<keyword evidence="4 6" id="KW-1133">Transmembrane helix</keyword>
<evidence type="ECO:0000259" key="7">
    <source>
        <dbReference type="Pfam" id="PF03772"/>
    </source>
</evidence>
<feature type="transmembrane region" description="Helical" evidence="6">
    <location>
        <begin position="242"/>
        <end position="263"/>
    </location>
</feature>
<evidence type="ECO:0000256" key="2">
    <source>
        <dbReference type="ARBA" id="ARBA00022475"/>
    </source>
</evidence>
<evidence type="ECO:0000313" key="10">
    <source>
        <dbReference type="Proteomes" id="UP000464954"/>
    </source>
</evidence>
<feature type="domain" description="ComEC/Rec2-related protein" evidence="7">
    <location>
        <begin position="220"/>
        <end position="500"/>
    </location>
</feature>
<dbReference type="KEGG" id="taer:GT409_05200"/>
<dbReference type="Proteomes" id="UP000464954">
    <property type="component" value="Chromosome"/>
</dbReference>
<evidence type="ECO:0000256" key="3">
    <source>
        <dbReference type="ARBA" id="ARBA00022692"/>
    </source>
</evidence>
<comment type="subcellular location">
    <subcellularLocation>
        <location evidence="1">Cell membrane</location>
        <topology evidence="1">Multi-pass membrane protein</topology>
    </subcellularLocation>
</comment>
<evidence type="ECO:0000259" key="8">
    <source>
        <dbReference type="Pfam" id="PF13567"/>
    </source>
</evidence>
<dbReference type="NCBIfam" id="TIGR00360">
    <property type="entry name" value="ComEC_N-term"/>
    <property type="match status" value="1"/>
</dbReference>
<dbReference type="PANTHER" id="PTHR30619:SF1">
    <property type="entry name" value="RECOMBINATION PROTEIN 2"/>
    <property type="match status" value="1"/>
</dbReference>
<feature type="transmembrane region" description="Helical" evidence="6">
    <location>
        <begin position="508"/>
        <end position="528"/>
    </location>
</feature>
<proteinExistence type="predicted"/>
<feature type="transmembrane region" description="Helical" evidence="6">
    <location>
        <begin position="340"/>
        <end position="361"/>
    </location>
</feature>
<dbReference type="GO" id="GO:0005886">
    <property type="term" value="C:plasma membrane"/>
    <property type="evidence" value="ECO:0007669"/>
    <property type="project" value="UniProtKB-SubCell"/>
</dbReference>
<dbReference type="InterPro" id="IPR025405">
    <property type="entry name" value="DUF4131"/>
</dbReference>
<evidence type="ECO:0000256" key="6">
    <source>
        <dbReference type="SAM" id="Phobius"/>
    </source>
</evidence>
<keyword evidence="10" id="KW-1185">Reference proteome</keyword>
<feature type="transmembrane region" description="Helical" evidence="6">
    <location>
        <begin position="275"/>
        <end position="296"/>
    </location>
</feature>
<dbReference type="InterPro" id="IPR004477">
    <property type="entry name" value="ComEC_N"/>
</dbReference>
<evidence type="ECO:0000256" key="5">
    <source>
        <dbReference type="ARBA" id="ARBA00023136"/>
    </source>
</evidence>
<feature type="transmembrane region" description="Helical" evidence="6">
    <location>
        <begin position="483"/>
        <end position="502"/>
    </location>
</feature>
<feature type="transmembrane region" description="Helical" evidence="6">
    <location>
        <begin position="7"/>
        <end position="24"/>
    </location>
</feature>
<dbReference type="Pfam" id="PF03772">
    <property type="entry name" value="Competence"/>
    <property type="match status" value="1"/>
</dbReference>